<gene>
    <name evidence="2" type="ORF">EDM21_03655</name>
</gene>
<proteinExistence type="predicted"/>
<dbReference type="InterPro" id="IPR036116">
    <property type="entry name" value="FN3_sf"/>
</dbReference>
<dbReference type="Pfam" id="PF00754">
    <property type="entry name" value="F5_F8_type_C"/>
    <property type="match status" value="1"/>
</dbReference>
<evidence type="ECO:0000259" key="1">
    <source>
        <dbReference type="PROSITE" id="PS50022"/>
    </source>
</evidence>
<dbReference type="Proteomes" id="UP000490800">
    <property type="component" value="Unassembled WGS sequence"/>
</dbReference>
<reference evidence="2 3" key="1">
    <citation type="journal article" date="2019" name="Microorganisms">
        <title>Paenibacillus lutrae sp. nov., A Chitinolytic Species Isolated from A River Otter in Castril Natural Park, Granada, Spain.</title>
        <authorList>
            <person name="Rodriguez M."/>
            <person name="Reina J.C."/>
            <person name="Bejar V."/>
            <person name="Llamas I."/>
        </authorList>
    </citation>
    <scope>NUCLEOTIDE SEQUENCE [LARGE SCALE GENOMIC DNA]</scope>
    <source>
        <strain evidence="2 3">N10</strain>
    </source>
</reference>
<comment type="caution">
    <text evidence="2">The sequence shown here is derived from an EMBL/GenBank/DDBJ whole genome shotgun (WGS) entry which is preliminary data.</text>
</comment>
<dbReference type="InterPro" id="IPR003961">
    <property type="entry name" value="FN3_dom"/>
</dbReference>
<organism evidence="2 3">
    <name type="scientific">Paenibacillus lutrae</name>
    <dbReference type="NCBI Taxonomy" id="2078573"/>
    <lineage>
        <taxon>Bacteria</taxon>
        <taxon>Bacillati</taxon>
        <taxon>Bacillota</taxon>
        <taxon>Bacilli</taxon>
        <taxon>Bacillales</taxon>
        <taxon>Paenibacillaceae</taxon>
        <taxon>Paenibacillus</taxon>
    </lineage>
</organism>
<sequence>MIVILNKNILSYFKHRHINCLKVQFLYDLLQKGVPVDYLFYNAYVTTEEIKDQIVTQQFNRWNMDTNSLDDLSIMNITLDKKMFPDFQSALGYIEERLQTGTCLFMHVYQKYIPHLRHLPGIHALILNSYHQDKNSFIISDIPVLEAVEYLESDIAAAYNHLQEPFRFIVDLSYDTYAFNDASVLAAIKKFEQSFIAFEDNFLLYEQIPAMIAQIHAEADYPVPYDTLENIFAILAGSRYYLSLFLTRIHFPSKVIDQLLAIVTLAEQLKNTVVKARLTGNRSLNILNYVTTLHTLEVKVIQDIQSAILSKTTNNQEHYFTSTNALEELDMGLHYEKIGSDKIHLRWQEPGEGFYLEKYEIYSNDKLIGITLFNYFELTDLIPGSDYHIHIKVKTSSRYIPTINDRISIRYEALQGNVAFGKPVTASSEENSVYVKENITDGNSKTRWSSQAGSDTEWVIIDLLDHYAIDRIILDWEYSYAEQYQVDLSADGQHWKSVYSTTSGKSGVEDIQSVHQSGRYVRVLGIKRGSPWTYSLWGVDVYGIAASQPNTSPEGSAAMLS</sequence>
<dbReference type="EMBL" id="RHLK01000002">
    <property type="protein sequence ID" value="MVO98638.1"/>
    <property type="molecule type" value="Genomic_DNA"/>
</dbReference>
<dbReference type="CDD" id="cd00063">
    <property type="entry name" value="FN3"/>
    <property type="match status" value="1"/>
</dbReference>
<name>A0A7X3FFM9_9BACL</name>
<keyword evidence="3" id="KW-1185">Reference proteome</keyword>
<protein>
    <recommendedName>
        <fullName evidence="1">F5/8 type C domain-containing protein</fullName>
    </recommendedName>
</protein>
<evidence type="ECO:0000313" key="3">
    <source>
        <dbReference type="Proteomes" id="UP000490800"/>
    </source>
</evidence>
<dbReference type="SUPFAM" id="SSF49265">
    <property type="entry name" value="Fibronectin type III"/>
    <property type="match status" value="1"/>
</dbReference>
<dbReference type="SUPFAM" id="SSF49785">
    <property type="entry name" value="Galactose-binding domain-like"/>
    <property type="match status" value="1"/>
</dbReference>
<dbReference type="OrthoDB" id="5480482at2"/>
<evidence type="ECO:0000313" key="2">
    <source>
        <dbReference type="EMBL" id="MVO98638.1"/>
    </source>
</evidence>
<accession>A0A7X3FFM9</accession>
<dbReference type="AlphaFoldDB" id="A0A7X3FFM9"/>
<dbReference type="InterPro" id="IPR000421">
    <property type="entry name" value="FA58C"/>
</dbReference>
<dbReference type="PROSITE" id="PS50022">
    <property type="entry name" value="FA58C_3"/>
    <property type="match status" value="1"/>
</dbReference>
<dbReference type="InterPro" id="IPR008979">
    <property type="entry name" value="Galactose-bd-like_sf"/>
</dbReference>
<feature type="domain" description="F5/8 type C" evidence="1">
    <location>
        <begin position="406"/>
        <end position="544"/>
    </location>
</feature>
<dbReference type="Gene3D" id="2.60.120.260">
    <property type="entry name" value="Galactose-binding domain-like"/>
    <property type="match status" value="1"/>
</dbReference>
<dbReference type="RefSeq" id="WP_157333024.1">
    <property type="nucleotide sequence ID" value="NZ_RHLK01000002.1"/>
</dbReference>